<comment type="similarity">
    <text evidence="2 6">Belongs to the DNA polymerase alpha subunit B family.</text>
</comment>
<dbReference type="GeneID" id="39585754"/>
<accession>A0A427XK47</accession>
<evidence type="ECO:0000256" key="6">
    <source>
        <dbReference type="PIRNR" id="PIRNR018300"/>
    </source>
</evidence>
<feature type="compositionally biased region" description="Low complexity" evidence="7">
    <location>
        <begin position="195"/>
        <end position="207"/>
    </location>
</feature>
<feature type="domain" description="DNA polymerase alpha/delta/epsilon subunit B" evidence="8">
    <location>
        <begin position="424"/>
        <end position="647"/>
    </location>
</feature>
<evidence type="ECO:0000259" key="8">
    <source>
        <dbReference type="Pfam" id="PF04042"/>
    </source>
</evidence>
<dbReference type="PIRSF" id="PIRSF018300">
    <property type="entry name" value="DNA_pol_alph_2"/>
    <property type="match status" value="1"/>
</dbReference>
<dbReference type="Proteomes" id="UP000279236">
    <property type="component" value="Unassembled WGS sequence"/>
</dbReference>
<feature type="domain" description="DNA polymerase alpha subunit B OB" evidence="9">
    <location>
        <begin position="274"/>
        <end position="391"/>
    </location>
</feature>
<evidence type="ECO:0000256" key="7">
    <source>
        <dbReference type="SAM" id="MobiDB-lite"/>
    </source>
</evidence>
<comment type="subcellular location">
    <subcellularLocation>
        <location evidence="1 6">Nucleus</location>
    </subcellularLocation>
</comment>
<dbReference type="PANTHER" id="PTHR23061">
    <property type="entry name" value="DNA POLYMERASE 2 ALPHA 70 KDA SUBUNIT"/>
    <property type="match status" value="1"/>
</dbReference>
<organism evidence="10 11">
    <name type="scientific">Apiotrichum porosum</name>
    <dbReference type="NCBI Taxonomy" id="105984"/>
    <lineage>
        <taxon>Eukaryota</taxon>
        <taxon>Fungi</taxon>
        <taxon>Dikarya</taxon>
        <taxon>Basidiomycota</taxon>
        <taxon>Agaricomycotina</taxon>
        <taxon>Tremellomycetes</taxon>
        <taxon>Trichosporonales</taxon>
        <taxon>Trichosporonaceae</taxon>
        <taxon>Apiotrichum</taxon>
    </lineage>
</organism>
<evidence type="ECO:0000256" key="4">
    <source>
        <dbReference type="ARBA" id="ARBA00022705"/>
    </source>
</evidence>
<dbReference type="RefSeq" id="XP_028474319.1">
    <property type="nucleotide sequence ID" value="XM_028617012.1"/>
</dbReference>
<sequence>MSADDSTRQELIKCFKGAVADHPEVMAECLSMVRVYNLTPQDLYFKYEAFLMSRPSGLRAKLSKFTLDVARELRKEVQRQNQTKALAAQSTPNEKHAAVRKKAGATNGGMGDLSGFLDNLATPVRKPKANGATPHTGSRLSNTGNNVNLPSPSFATPSRTPTGPTASASAYRPGAPAGPSRLAPPDGTPLGKSGGAPSSPVSGSESPHMLVPPPTQPFHLRPQPNSLVETLNTHLPSGGGVPAGTSRPRVALSYTVDPKTFDYRYMFEKISQRSESLDEQIDEFGEVIKDAYGLTELGDPSLPSDDDIYTVGRVLAPPTDTQKANVTALFLQSSRVLGSGKVVSLRFAPAPTLKVRGGAAGVRGFGVFPGCLVCVKGRNGGGGVFVVDEVLMPPPGAMPTSDPVDLVEYQQGEKLGGLPMTLHVAAGPYTLDDDLRYDPLDALVDVVVAERPDALILLGPFVDSGHPHIQAGKISVTPTELFREQVAARIARINEMSPATHVILIPSVRDLISAHAAFPQAMLESTGLGLSKKVKLLPNPCTFSINEVLISLASPDVLFHLRKEEVFQRAEEAEPDPKLPLAANPQGDAMANLVRHVLGQRNVYPLFPPPEAHAAEVNLDVTHWDMARLPTAPDILILPSKLKHFSKIVDSTLAVNPGHLSRAHSAGTFAKITVHPTRGDVDADMDEDGMVEHRIDERARSEVWRI</sequence>
<dbReference type="InterPro" id="IPR054300">
    <property type="entry name" value="OB_DPOA2"/>
</dbReference>
<keyword evidence="10" id="KW-0239">DNA-directed DNA polymerase</keyword>
<dbReference type="PANTHER" id="PTHR23061:SF12">
    <property type="entry name" value="DNA POLYMERASE ALPHA SUBUNIT B"/>
    <property type="match status" value="1"/>
</dbReference>
<dbReference type="STRING" id="105984.A0A427XK47"/>
<keyword evidence="5 6" id="KW-0539">Nucleus</keyword>
<dbReference type="Gene3D" id="3.60.21.60">
    <property type="match status" value="2"/>
</dbReference>
<evidence type="ECO:0000313" key="10">
    <source>
        <dbReference type="EMBL" id="RSH79172.1"/>
    </source>
</evidence>
<dbReference type="OrthoDB" id="336885at2759"/>
<evidence type="ECO:0000256" key="3">
    <source>
        <dbReference type="ARBA" id="ARBA00018596"/>
    </source>
</evidence>
<evidence type="ECO:0000313" key="11">
    <source>
        <dbReference type="Proteomes" id="UP000279236"/>
    </source>
</evidence>
<evidence type="ECO:0000256" key="1">
    <source>
        <dbReference type="ARBA" id="ARBA00004123"/>
    </source>
</evidence>
<keyword evidence="4 6" id="KW-0235">DNA replication</keyword>
<keyword evidence="11" id="KW-1185">Reference proteome</keyword>
<dbReference type="GO" id="GO:0005658">
    <property type="term" value="C:alpha DNA polymerase:primase complex"/>
    <property type="evidence" value="ECO:0007669"/>
    <property type="project" value="TreeGrafter"/>
</dbReference>
<keyword evidence="10" id="KW-0548">Nucleotidyltransferase</keyword>
<dbReference type="InterPro" id="IPR016722">
    <property type="entry name" value="DNA_pol_alpha_bsu"/>
</dbReference>
<evidence type="ECO:0000259" key="9">
    <source>
        <dbReference type="Pfam" id="PF22062"/>
    </source>
</evidence>
<dbReference type="InterPro" id="IPR007185">
    <property type="entry name" value="DNA_pol_a/d/e_bsu"/>
</dbReference>
<comment type="function">
    <text evidence="6">Accessory subunit of the DNA polymerase alpha complex (also known as the alpha DNA polymerase-primase complex) which plays an essential role in the initiation of DNA synthesis.</text>
</comment>
<dbReference type="Pfam" id="PF22062">
    <property type="entry name" value="OB_DPOA2"/>
    <property type="match status" value="1"/>
</dbReference>
<dbReference type="AlphaFoldDB" id="A0A427XK47"/>
<dbReference type="GO" id="GO:0003677">
    <property type="term" value="F:DNA binding"/>
    <property type="evidence" value="ECO:0007669"/>
    <property type="project" value="InterPro"/>
</dbReference>
<feature type="compositionally biased region" description="Polar residues" evidence="7">
    <location>
        <begin position="133"/>
        <end position="168"/>
    </location>
</feature>
<keyword evidence="10" id="KW-0808">Transferase</keyword>
<feature type="region of interest" description="Disordered" evidence="7">
    <location>
        <begin position="80"/>
        <end position="223"/>
    </location>
</feature>
<proteinExistence type="inferred from homology"/>
<gene>
    <name evidence="10" type="primary">POL12</name>
    <name evidence="10" type="ORF">EHS24_001211</name>
</gene>
<evidence type="ECO:0000256" key="2">
    <source>
        <dbReference type="ARBA" id="ARBA00007299"/>
    </source>
</evidence>
<dbReference type="EMBL" id="RSCE01000010">
    <property type="protein sequence ID" value="RSH79172.1"/>
    <property type="molecule type" value="Genomic_DNA"/>
</dbReference>
<comment type="caution">
    <text evidence="10">The sequence shown here is derived from an EMBL/GenBank/DDBJ whole genome shotgun (WGS) entry which is preliminary data.</text>
</comment>
<name>A0A427XK47_9TREE</name>
<dbReference type="GO" id="GO:0003887">
    <property type="term" value="F:DNA-directed DNA polymerase activity"/>
    <property type="evidence" value="ECO:0007669"/>
    <property type="project" value="UniProtKB-KW"/>
</dbReference>
<evidence type="ECO:0000256" key="5">
    <source>
        <dbReference type="ARBA" id="ARBA00023242"/>
    </source>
</evidence>
<reference evidence="10 11" key="1">
    <citation type="submission" date="2018-11" db="EMBL/GenBank/DDBJ databases">
        <title>Genome sequence of Apiotrichum porosum DSM 27194.</title>
        <authorList>
            <person name="Aliyu H."/>
            <person name="Gorte O."/>
            <person name="Ochsenreither K."/>
        </authorList>
    </citation>
    <scope>NUCLEOTIDE SEQUENCE [LARGE SCALE GENOMIC DNA]</scope>
    <source>
        <strain evidence="10 11">DSM 27194</strain>
    </source>
</reference>
<protein>
    <recommendedName>
        <fullName evidence="3 6">DNA polymerase alpha subunit B</fullName>
    </recommendedName>
</protein>
<feature type="compositionally biased region" description="Polar residues" evidence="7">
    <location>
        <begin position="80"/>
        <end position="92"/>
    </location>
</feature>
<dbReference type="GO" id="GO:0006270">
    <property type="term" value="P:DNA replication initiation"/>
    <property type="evidence" value="ECO:0007669"/>
    <property type="project" value="TreeGrafter"/>
</dbReference>
<dbReference type="Pfam" id="PF04042">
    <property type="entry name" value="DNA_pol_E_B"/>
    <property type="match status" value="1"/>
</dbReference>